<evidence type="ECO:0000313" key="2">
    <source>
        <dbReference type="Proteomes" id="UP000011115"/>
    </source>
</evidence>
<dbReference type="EnsemblPlants" id="PGSC0003DMT400088920">
    <property type="protein sequence ID" value="PGSC0003DMT400088920"/>
    <property type="gene ID" value="PGSC0003DMG400038491"/>
</dbReference>
<reference evidence="1" key="2">
    <citation type="submission" date="2015-06" db="UniProtKB">
        <authorList>
            <consortium name="EnsemblPlants"/>
        </authorList>
    </citation>
    <scope>IDENTIFICATION</scope>
    <source>
        <strain evidence="1">DM1-3 516 R44</strain>
    </source>
</reference>
<reference evidence="2" key="1">
    <citation type="journal article" date="2011" name="Nature">
        <title>Genome sequence and analysis of the tuber crop potato.</title>
        <authorList>
            <consortium name="The Potato Genome Sequencing Consortium"/>
        </authorList>
    </citation>
    <scope>NUCLEOTIDE SEQUENCE [LARGE SCALE GENOMIC DNA]</scope>
    <source>
        <strain evidence="2">cv. DM1-3 516 R44</strain>
    </source>
</reference>
<organism evidence="1 2">
    <name type="scientific">Solanum tuberosum</name>
    <name type="common">Potato</name>
    <dbReference type="NCBI Taxonomy" id="4113"/>
    <lineage>
        <taxon>Eukaryota</taxon>
        <taxon>Viridiplantae</taxon>
        <taxon>Streptophyta</taxon>
        <taxon>Embryophyta</taxon>
        <taxon>Tracheophyta</taxon>
        <taxon>Spermatophyta</taxon>
        <taxon>Magnoliopsida</taxon>
        <taxon>eudicotyledons</taxon>
        <taxon>Gunneridae</taxon>
        <taxon>Pentapetalae</taxon>
        <taxon>asterids</taxon>
        <taxon>lamiids</taxon>
        <taxon>Solanales</taxon>
        <taxon>Solanaceae</taxon>
        <taxon>Solanoideae</taxon>
        <taxon>Solaneae</taxon>
        <taxon>Solanum</taxon>
    </lineage>
</organism>
<dbReference type="PaxDb" id="4113-PGSC0003DMT400088920"/>
<dbReference type="Proteomes" id="UP000011115">
    <property type="component" value="Unassembled WGS sequence"/>
</dbReference>
<dbReference type="HOGENOM" id="CLU_106060_1_0_1"/>
<protein>
    <submittedName>
        <fullName evidence="1">Uncharacterized protein</fullName>
    </submittedName>
</protein>
<dbReference type="Gramene" id="PGSC0003DMT400088920">
    <property type="protein sequence ID" value="PGSC0003DMT400088920"/>
    <property type="gene ID" value="PGSC0003DMG400038491"/>
</dbReference>
<proteinExistence type="predicted"/>
<evidence type="ECO:0000313" key="1">
    <source>
        <dbReference type="EnsemblPlants" id="PGSC0003DMT400088920"/>
    </source>
</evidence>
<dbReference type="InParanoid" id="M1DH13"/>
<name>M1DH13_SOLTU</name>
<keyword evidence="2" id="KW-1185">Reference proteome</keyword>
<dbReference type="AlphaFoldDB" id="M1DH13"/>
<accession>M1DH13</accession>
<sequence>MESSQNVGVELTEEELMLELRWINREIREEKERAIEVEFTTAVALAKSATLDVELETKKLRLSIMDEEIAATLKKKKDVTLEIQRLRKKYPFLDKEVNVTTLEDPKPEVAKEEPEEEVNDLIPFRGRLKEGDGKITFRAYR</sequence>